<feature type="compositionally biased region" description="Polar residues" evidence="1">
    <location>
        <begin position="37"/>
        <end position="47"/>
    </location>
</feature>
<feature type="region of interest" description="Disordered" evidence="1">
    <location>
        <begin position="34"/>
        <end position="185"/>
    </location>
</feature>
<reference evidence="3" key="1">
    <citation type="submission" date="2021-05" db="EMBL/GenBank/DDBJ databases">
        <authorList>
            <person name="Alioto T."/>
            <person name="Alioto T."/>
            <person name="Gomez Garrido J."/>
        </authorList>
    </citation>
    <scope>NUCLEOTIDE SEQUENCE</scope>
</reference>
<feature type="compositionally biased region" description="Basic and acidic residues" evidence="1">
    <location>
        <begin position="244"/>
        <end position="256"/>
    </location>
</feature>
<evidence type="ECO:0000313" key="3">
    <source>
        <dbReference type="EMBL" id="CAG6737854.1"/>
    </source>
</evidence>
<proteinExistence type="predicted"/>
<feature type="chain" id="PRO_5034454688" evidence="2">
    <location>
        <begin position="21"/>
        <end position="474"/>
    </location>
</feature>
<feature type="compositionally biased region" description="Basic and acidic residues" evidence="1">
    <location>
        <begin position="114"/>
        <end position="128"/>
    </location>
</feature>
<accession>A0A8D8YYZ4</accession>
<evidence type="ECO:0000256" key="1">
    <source>
        <dbReference type="SAM" id="MobiDB-lite"/>
    </source>
</evidence>
<keyword evidence="2" id="KW-0732">Signal</keyword>
<feature type="region of interest" description="Disordered" evidence="1">
    <location>
        <begin position="270"/>
        <end position="447"/>
    </location>
</feature>
<organism evidence="3">
    <name type="scientific">Cacopsylla melanoneura</name>
    <dbReference type="NCBI Taxonomy" id="428564"/>
    <lineage>
        <taxon>Eukaryota</taxon>
        <taxon>Metazoa</taxon>
        <taxon>Ecdysozoa</taxon>
        <taxon>Arthropoda</taxon>
        <taxon>Hexapoda</taxon>
        <taxon>Insecta</taxon>
        <taxon>Pterygota</taxon>
        <taxon>Neoptera</taxon>
        <taxon>Paraneoptera</taxon>
        <taxon>Hemiptera</taxon>
        <taxon>Sternorrhyncha</taxon>
        <taxon>Psylloidea</taxon>
        <taxon>Psyllidae</taxon>
        <taxon>Psyllinae</taxon>
        <taxon>Cacopsylla</taxon>
    </lineage>
</organism>
<feature type="compositionally biased region" description="Polar residues" evidence="1">
    <location>
        <begin position="56"/>
        <end position="65"/>
    </location>
</feature>
<feature type="compositionally biased region" description="Polar residues" evidence="1">
    <location>
        <begin position="132"/>
        <end position="142"/>
    </location>
</feature>
<name>A0A8D8YYZ4_9HEMI</name>
<feature type="compositionally biased region" description="Basic and acidic residues" evidence="1">
    <location>
        <begin position="174"/>
        <end position="185"/>
    </location>
</feature>
<feature type="region of interest" description="Disordered" evidence="1">
    <location>
        <begin position="198"/>
        <end position="258"/>
    </location>
</feature>
<protein>
    <submittedName>
        <fullName evidence="3">Uncharacterized protein</fullName>
    </submittedName>
</protein>
<feature type="compositionally biased region" description="Basic and acidic residues" evidence="1">
    <location>
        <begin position="152"/>
        <end position="161"/>
    </location>
</feature>
<dbReference type="EMBL" id="HBUF01405086">
    <property type="protein sequence ID" value="CAG6737854.1"/>
    <property type="molecule type" value="Transcribed_RNA"/>
</dbReference>
<dbReference type="AlphaFoldDB" id="A0A8D8YYZ4"/>
<feature type="signal peptide" evidence="2">
    <location>
        <begin position="1"/>
        <end position="20"/>
    </location>
</feature>
<feature type="compositionally biased region" description="Polar residues" evidence="1">
    <location>
        <begin position="438"/>
        <end position="447"/>
    </location>
</feature>
<sequence>MEQMIGWFVIFFALNSDVRGLIVPPFESTISLVPPVTQETTTENPESQESREIYSKEQSQFTTTIPPDPSTHPAYEKQSAHEDPPKHHPYYETKSPEEQLEDTSHPISPSIHDYNQKPRSYDNQDPPRHHTYYQTSEEQPEYTTPPSPSMHEYYRKPRSSEDPGIQDDDSQFENNDRPIHHDYHGQGDRRVFHYHHHYHHHQQPDYDSSIHKHHRIDPNPVDPSIDHYRTKPVDDSSNSESQEEPTRHKYRPKSEDQDPALIHKQHRQLNDIDPNQDDPPIQHRNPVDDDSPESGEVPYRHSTTEAYEPSIHHTYSGPNDPYVHHYHPNPSSEEDDDQPINHKYRTTTESYNPSIHHAYSGPNDPYVHHYHPKSSSEEDYDRPIKHKYRTTTEPNDPYVHHLIPNPENDPSTQNYNSNSNNPFVHQYHPQPGDDSDNSEAGTDSSESSTQVFRKQMFGSGNTFVVCILFFCFGI</sequence>
<evidence type="ECO:0000256" key="2">
    <source>
        <dbReference type="SAM" id="SignalP"/>
    </source>
</evidence>
<feature type="compositionally biased region" description="Basic and acidic residues" evidence="1">
    <location>
        <begin position="224"/>
        <end position="234"/>
    </location>
</feature>
<feature type="compositionally biased region" description="Polar residues" evidence="1">
    <location>
        <begin position="408"/>
        <end position="423"/>
    </location>
</feature>
<feature type="compositionally biased region" description="Basic and acidic residues" evidence="1">
    <location>
        <begin position="74"/>
        <end position="97"/>
    </location>
</feature>